<name>R0JNQ5_ANAPL</name>
<dbReference type="EMBL" id="KB743435">
    <property type="protein sequence ID" value="EOA98781.1"/>
    <property type="molecule type" value="Genomic_DNA"/>
</dbReference>
<keyword evidence="2" id="KW-1185">Reference proteome</keyword>
<proteinExistence type="predicted"/>
<evidence type="ECO:0000313" key="1">
    <source>
        <dbReference type="EMBL" id="EOA98781.1"/>
    </source>
</evidence>
<evidence type="ECO:0000313" key="2">
    <source>
        <dbReference type="Proteomes" id="UP000296049"/>
    </source>
</evidence>
<protein>
    <submittedName>
        <fullName evidence="1">Uncharacterized protein</fullName>
    </submittedName>
</protein>
<sequence>MLNSEEPSPAFPLKTQVQQRNLVASPGEAFSLAFSLHPKLFPCEGSAKELTGLALSNHEQRFEQLLDKEMGRKKSREAARLLGSEGVRLLCPVLDIGHGASLRGCCHSTELLNIDIRGYMKVQKEDLAPSQPYASTADKE</sequence>
<gene>
    <name evidence="1" type="ORF">Anapl_02944</name>
</gene>
<reference evidence="2" key="1">
    <citation type="journal article" date="2013" name="Nat. Genet.">
        <title>The duck genome and transcriptome provide insight into an avian influenza virus reservoir species.</title>
        <authorList>
            <person name="Huang Y."/>
            <person name="Li Y."/>
            <person name="Burt D.W."/>
            <person name="Chen H."/>
            <person name="Zhang Y."/>
            <person name="Qian W."/>
            <person name="Kim H."/>
            <person name="Gan S."/>
            <person name="Zhao Y."/>
            <person name="Li J."/>
            <person name="Yi K."/>
            <person name="Feng H."/>
            <person name="Zhu P."/>
            <person name="Li B."/>
            <person name="Liu Q."/>
            <person name="Fairley S."/>
            <person name="Magor K.E."/>
            <person name="Du Z."/>
            <person name="Hu X."/>
            <person name="Goodman L."/>
            <person name="Tafer H."/>
            <person name="Vignal A."/>
            <person name="Lee T."/>
            <person name="Kim K.W."/>
            <person name="Sheng Z."/>
            <person name="An Y."/>
            <person name="Searle S."/>
            <person name="Herrero J."/>
            <person name="Groenen M.A."/>
            <person name="Crooijmans R.P."/>
            <person name="Faraut T."/>
            <person name="Cai Q."/>
            <person name="Webster R.G."/>
            <person name="Aldridge J.R."/>
            <person name="Warren W.C."/>
            <person name="Bartschat S."/>
            <person name="Kehr S."/>
            <person name="Marz M."/>
            <person name="Stadler P.F."/>
            <person name="Smith J."/>
            <person name="Kraus R.H."/>
            <person name="Zhao Y."/>
            <person name="Ren L."/>
            <person name="Fei J."/>
            <person name="Morisson M."/>
            <person name="Kaiser P."/>
            <person name="Griffin D.K."/>
            <person name="Rao M."/>
            <person name="Pitel F."/>
            <person name="Wang J."/>
            <person name="Li N."/>
        </authorList>
    </citation>
    <scope>NUCLEOTIDE SEQUENCE [LARGE SCALE GENOMIC DNA]</scope>
</reference>
<organism evidence="1 2">
    <name type="scientific">Anas platyrhynchos</name>
    <name type="common">Mallard</name>
    <name type="synonym">Anas boschas</name>
    <dbReference type="NCBI Taxonomy" id="8839"/>
    <lineage>
        <taxon>Eukaryota</taxon>
        <taxon>Metazoa</taxon>
        <taxon>Chordata</taxon>
        <taxon>Craniata</taxon>
        <taxon>Vertebrata</taxon>
        <taxon>Euteleostomi</taxon>
        <taxon>Archelosauria</taxon>
        <taxon>Archosauria</taxon>
        <taxon>Dinosauria</taxon>
        <taxon>Saurischia</taxon>
        <taxon>Theropoda</taxon>
        <taxon>Coelurosauria</taxon>
        <taxon>Aves</taxon>
        <taxon>Neognathae</taxon>
        <taxon>Galloanserae</taxon>
        <taxon>Anseriformes</taxon>
        <taxon>Anatidae</taxon>
        <taxon>Anatinae</taxon>
        <taxon>Anas</taxon>
    </lineage>
</organism>
<dbReference type="Proteomes" id="UP000296049">
    <property type="component" value="Unassembled WGS sequence"/>
</dbReference>
<accession>R0JNQ5</accession>
<dbReference type="AlphaFoldDB" id="R0JNQ5"/>